<evidence type="ECO:0000313" key="2">
    <source>
        <dbReference type="EMBL" id="KAK3905619.1"/>
    </source>
</evidence>
<proteinExistence type="predicted"/>
<dbReference type="Proteomes" id="UP001303889">
    <property type="component" value="Unassembled WGS sequence"/>
</dbReference>
<keyword evidence="3" id="KW-1185">Reference proteome</keyword>
<feature type="region of interest" description="Disordered" evidence="1">
    <location>
        <begin position="1"/>
        <end position="23"/>
    </location>
</feature>
<evidence type="ECO:0000313" key="3">
    <source>
        <dbReference type="Proteomes" id="UP001303889"/>
    </source>
</evidence>
<evidence type="ECO:0000256" key="1">
    <source>
        <dbReference type="SAM" id="MobiDB-lite"/>
    </source>
</evidence>
<name>A0AAN6MRM9_9PEZI</name>
<accession>A0AAN6MRM9</accession>
<gene>
    <name evidence="2" type="ORF">C8A05DRAFT_30565</name>
</gene>
<sequence>MHLGSTGGNPAGGDQQPGGVQTNPAVVKRVKALQAAYADFLQTPWTNPFPAAWA</sequence>
<dbReference type="AlphaFoldDB" id="A0AAN6MRM9"/>
<comment type="caution">
    <text evidence="2">The sequence shown here is derived from an EMBL/GenBank/DDBJ whole genome shotgun (WGS) entry which is preliminary data.</text>
</comment>
<protein>
    <submittedName>
        <fullName evidence="2">Uncharacterized protein</fullName>
    </submittedName>
</protein>
<feature type="compositionally biased region" description="Gly residues" evidence="1">
    <location>
        <begin position="1"/>
        <end position="11"/>
    </location>
</feature>
<organism evidence="2 3">
    <name type="scientific">Staphylotrichum tortipilum</name>
    <dbReference type="NCBI Taxonomy" id="2831512"/>
    <lineage>
        <taxon>Eukaryota</taxon>
        <taxon>Fungi</taxon>
        <taxon>Dikarya</taxon>
        <taxon>Ascomycota</taxon>
        <taxon>Pezizomycotina</taxon>
        <taxon>Sordariomycetes</taxon>
        <taxon>Sordariomycetidae</taxon>
        <taxon>Sordariales</taxon>
        <taxon>Chaetomiaceae</taxon>
        <taxon>Staphylotrichum</taxon>
    </lineage>
</organism>
<reference evidence="2" key="1">
    <citation type="journal article" date="2023" name="Mol. Phylogenet. Evol.">
        <title>Genome-scale phylogeny and comparative genomics of the fungal order Sordariales.</title>
        <authorList>
            <person name="Hensen N."/>
            <person name="Bonometti L."/>
            <person name="Westerberg I."/>
            <person name="Brannstrom I.O."/>
            <person name="Guillou S."/>
            <person name="Cros-Aarteil S."/>
            <person name="Calhoun S."/>
            <person name="Haridas S."/>
            <person name="Kuo A."/>
            <person name="Mondo S."/>
            <person name="Pangilinan J."/>
            <person name="Riley R."/>
            <person name="LaButti K."/>
            <person name="Andreopoulos B."/>
            <person name="Lipzen A."/>
            <person name="Chen C."/>
            <person name="Yan M."/>
            <person name="Daum C."/>
            <person name="Ng V."/>
            <person name="Clum A."/>
            <person name="Steindorff A."/>
            <person name="Ohm R.A."/>
            <person name="Martin F."/>
            <person name="Silar P."/>
            <person name="Natvig D.O."/>
            <person name="Lalanne C."/>
            <person name="Gautier V."/>
            <person name="Ament-Velasquez S.L."/>
            <person name="Kruys A."/>
            <person name="Hutchinson M.I."/>
            <person name="Powell A.J."/>
            <person name="Barry K."/>
            <person name="Miller A.N."/>
            <person name="Grigoriev I.V."/>
            <person name="Debuchy R."/>
            <person name="Gladieux P."/>
            <person name="Hiltunen Thoren M."/>
            <person name="Johannesson H."/>
        </authorList>
    </citation>
    <scope>NUCLEOTIDE SEQUENCE</scope>
    <source>
        <strain evidence="2">CBS 103.79</strain>
    </source>
</reference>
<reference evidence="2" key="2">
    <citation type="submission" date="2023-05" db="EMBL/GenBank/DDBJ databases">
        <authorList>
            <consortium name="Lawrence Berkeley National Laboratory"/>
            <person name="Steindorff A."/>
            <person name="Hensen N."/>
            <person name="Bonometti L."/>
            <person name="Westerberg I."/>
            <person name="Brannstrom I.O."/>
            <person name="Guillou S."/>
            <person name="Cros-Aarteil S."/>
            <person name="Calhoun S."/>
            <person name="Haridas S."/>
            <person name="Kuo A."/>
            <person name="Mondo S."/>
            <person name="Pangilinan J."/>
            <person name="Riley R."/>
            <person name="Labutti K."/>
            <person name="Andreopoulos B."/>
            <person name="Lipzen A."/>
            <person name="Chen C."/>
            <person name="Yanf M."/>
            <person name="Daum C."/>
            <person name="Ng V."/>
            <person name="Clum A."/>
            <person name="Ohm R."/>
            <person name="Martin F."/>
            <person name="Silar P."/>
            <person name="Natvig D."/>
            <person name="Lalanne C."/>
            <person name="Gautier V."/>
            <person name="Ament-Velasquez S.L."/>
            <person name="Kruys A."/>
            <person name="Hutchinson M.I."/>
            <person name="Powell A.J."/>
            <person name="Barry K."/>
            <person name="Miller A.N."/>
            <person name="Grigoriev I.V."/>
            <person name="Debuchy R."/>
            <person name="Gladieux P."/>
            <person name="Thoren M.H."/>
            <person name="Johannesson H."/>
        </authorList>
    </citation>
    <scope>NUCLEOTIDE SEQUENCE</scope>
    <source>
        <strain evidence="2">CBS 103.79</strain>
    </source>
</reference>
<dbReference type="EMBL" id="MU855352">
    <property type="protein sequence ID" value="KAK3905619.1"/>
    <property type="molecule type" value="Genomic_DNA"/>
</dbReference>